<proteinExistence type="predicted"/>
<sequence>MSEKKYLLTHDEICQLQDISLSTQAWEDDGNDEMVKQRQEEYRAMLEAHEYKERTCLMIKRRECEQLWNDSTAYDCSVCGHLNLDPIVGGYCRYCRAKVV</sequence>
<evidence type="ECO:0000313" key="1">
    <source>
        <dbReference type="EMBL" id="MDJ1651643.1"/>
    </source>
</evidence>
<comment type="caution">
    <text evidence="1">The sequence shown here is derived from an EMBL/GenBank/DDBJ whole genome shotgun (WGS) entry which is preliminary data.</text>
</comment>
<dbReference type="EMBL" id="JASJEU010000024">
    <property type="protein sequence ID" value="MDJ1651643.1"/>
    <property type="molecule type" value="Genomic_DNA"/>
</dbReference>
<protein>
    <submittedName>
        <fullName evidence="1">Uncharacterized protein</fullName>
    </submittedName>
</protein>
<organism evidence="1 2">
    <name type="scientific">Gordonibacter faecis</name>
    <dbReference type="NCBI Taxonomy" id="3047475"/>
    <lineage>
        <taxon>Bacteria</taxon>
        <taxon>Bacillati</taxon>
        <taxon>Actinomycetota</taxon>
        <taxon>Coriobacteriia</taxon>
        <taxon>Eggerthellales</taxon>
        <taxon>Eggerthellaceae</taxon>
        <taxon>Gordonibacter</taxon>
    </lineage>
</organism>
<dbReference type="Proteomes" id="UP001232750">
    <property type="component" value="Unassembled WGS sequence"/>
</dbReference>
<accession>A0ABT7DQ30</accession>
<name>A0ABT7DQ30_9ACTN</name>
<gene>
    <name evidence="1" type="ORF">QNJ86_12595</name>
</gene>
<reference evidence="1 2" key="1">
    <citation type="submission" date="2023-05" db="EMBL/GenBank/DDBJ databases">
        <title>Gordonibacter KGMB12511T sp. nov., isolated from faeces of healthy Korean.</title>
        <authorList>
            <person name="Kim H.S."/>
            <person name="Kim J.-S."/>
            <person name="Suh M.K."/>
            <person name="Eom M.K."/>
            <person name="Do H.E."/>
            <person name="Lee J.-S."/>
        </authorList>
    </citation>
    <scope>NUCLEOTIDE SEQUENCE [LARGE SCALE GENOMIC DNA]</scope>
    <source>
        <strain evidence="1 2">KGMB12511</strain>
    </source>
</reference>
<dbReference type="RefSeq" id="WP_283832991.1">
    <property type="nucleotide sequence ID" value="NZ_JASJEU010000024.1"/>
</dbReference>
<keyword evidence="2" id="KW-1185">Reference proteome</keyword>
<evidence type="ECO:0000313" key="2">
    <source>
        <dbReference type="Proteomes" id="UP001232750"/>
    </source>
</evidence>